<dbReference type="Proteomes" id="UP000308600">
    <property type="component" value="Unassembled WGS sequence"/>
</dbReference>
<gene>
    <name evidence="1" type="ORF">BDN72DRAFT_879103</name>
</gene>
<sequence>MTTTCVAPGRMKSTNSSSSLFSAVVTAFTAGSYQWLQDPTDPNTNLLVQLVQLQINNANPVSSEIAVPVAPAPPFKPTASSVRINVVWFLSLTLSLGTVLIGVLCLQWLREFRRRTAGPLQHRLARRQMAFDGLDAWRVPEIISSLSLILELALILFLVGLVDLLWMLHHTVAMIVVIPIAILMLFVIITTAIPAVELILGERADGRPRCPYRSPQALLACNAITLIRRALRFIIPSIPPLPCDQREQTDWGRGHWWSWDNPCYQFKGHEVHLARAIEWIQRNFGFTTEIMYNLYHCLTELDDEELARFATANYSQLDVRGGTNHRVDPDVLREFTYLVFLHASVGLGTKTFDPFIDEHYIRVLNSDPSVPRAWVKEHSYTPAEIKVLEPSMQEEFINQRLLCALTLFEQNSPAQRDLAINIWKELRYPTKHLHRFSPQTDELLQQVLCEIKRWLLNGHFTHDSLASPGTIGYDPTSPSANSSTCLMALTTPPPSPGSSSPRPIRGQHSPNSTLRFATLSRHRPNGTNDLDLRTRVRLCAYGIQSLLKIINALPPCTLKARYADLAWTVKDQSLKVTDRNHTRDWPELALETVLLWKQPMNSPGHGRGLSSGGASTNGGRSISFSLADGVGGSFYKEQEWLTLFGVESMRSGPDEGADLGEEDTGDHDEPAKELWFMEHLNNLQRNTNSSKGKEKLDGNDLGADGEGFTIEIEGEDALPYSPSTLVNGHSRSTTLFGESTPGLA</sequence>
<dbReference type="EMBL" id="ML208355">
    <property type="protein sequence ID" value="TFK68282.1"/>
    <property type="molecule type" value="Genomic_DNA"/>
</dbReference>
<accession>A0ACD3ARW4</accession>
<evidence type="ECO:0000313" key="2">
    <source>
        <dbReference type="Proteomes" id="UP000308600"/>
    </source>
</evidence>
<evidence type="ECO:0000313" key="1">
    <source>
        <dbReference type="EMBL" id="TFK68282.1"/>
    </source>
</evidence>
<name>A0ACD3ARW4_9AGAR</name>
<protein>
    <submittedName>
        <fullName evidence="1">Uncharacterized protein</fullName>
    </submittedName>
</protein>
<organism evidence="1 2">
    <name type="scientific">Pluteus cervinus</name>
    <dbReference type="NCBI Taxonomy" id="181527"/>
    <lineage>
        <taxon>Eukaryota</taxon>
        <taxon>Fungi</taxon>
        <taxon>Dikarya</taxon>
        <taxon>Basidiomycota</taxon>
        <taxon>Agaricomycotina</taxon>
        <taxon>Agaricomycetes</taxon>
        <taxon>Agaricomycetidae</taxon>
        <taxon>Agaricales</taxon>
        <taxon>Pluteineae</taxon>
        <taxon>Pluteaceae</taxon>
        <taxon>Pluteus</taxon>
    </lineage>
</organism>
<proteinExistence type="predicted"/>
<reference evidence="1 2" key="1">
    <citation type="journal article" date="2019" name="Nat. Ecol. Evol.">
        <title>Megaphylogeny resolves global patterns of mushroom evolution.</title>
        <authorList>
            <person name="Varga T."/>
            <person name="Krizsan K."/>
            <person name="Foldi C."/>
            <person name="Dima B."/>
            <person name="Sanchez-Garcia M."/>
            <person name="Sanchez-Ramirez S."/>
            <person name="Szollosi G.J."/>
            <person name="Szarkandi J.G."/>
            <person name="Papp V."/>
            <person name="Albert L."/>
            <person name="Andreopoulos W."/>
            <person name="Angelini C."/>
            <person name="Antonin V."/>
            <person name="Barry K.W."/>
            <person name="Bougher N.L."/>
            <person name="Buchanan P."/>
            <person name="Buyck B."/>
            <person name="Bense V."/>
            <person name="Catcheside P."/>
            <person name="Chovatia M."/>
            <person name="Cooper J."/>
            <person name="Damon W."/>
            <person name="Desjardin D."/>
            <person name="Finy P."/>
            <person name="Geml J."/>
            <person name="Haridas S."/>
            <person name="Hughes K."/>
            <person name="Justo A."/>
            <person name="Karasinski D."/>
            <person name="Kautmanova I."/>
            <person name="Kiss B."/>
            <person name="Kocsube S."/>
            <person name="Kotiranta H."/>
            <person name="LaButti K.M."/>
            <person name="Lechner B.E."/>
            <person name="Liimatainen K."/>
            <person name="Lipzen A."/>
            <person name="Lukacs Z."/>
            <person name="Mihaltcheva S."/>
            <person name="Morgado L.N."/>
            <person name="Niskanen T."/>
            <person name="Noordeloos M.E."/>
            <person name="Ohm R.A."/>
            <person name="Ortiz-Santana B."/>
            <person name="Ovrebo C."/>
            <person name="Racz N."/>
            <person name="Riley R."/>
            <person name="Savchenko A."/>
            <person name="Shiryaev A."/>
            <person name="Soop K."/>
            <person name="Spirin V."/>
            <person name="Szebenyi C."/>
            <person name="Tomsovsky M."/>
            <person name="Tulloss R.E."/>
            <person name="Uehling J."/>
            <person name="Grigoriev I.V."/>
            <person name="Vagvolgyi C."/>
            <person name="Papp T."/>
            <person name="Martin F.M."/>
            <person name="Miettinen O."/>
            <person name="Hibbett D.S."/>
            <person name="Nagy L.G."/>
        </authorList>
    </citation>
    <scope>NUCLEOTIDE SEQUENCE [LARGE SCALE GENOMIC DNA]</scope>
    <source>
        <strain evidence="1 2">NL-1719</strain>
    </source>
</reference>
<keyword evidence="2" id="KW-1185">Reference proteome</keyword>